<dbReference type="AlphaFoldDB" id="A0A392U7B4"/>
<feature type="compositionally biased region" description="Basic residues" evidence="1">
    <location>
        <begin position="19"/>
        <end position="32"/>
    </location>
</feature>
<evidence type="ECO:0000256" key="1">
    <source>
        <dbReference type="SAM" id="MobiDB-lite"/>
    </source>
</evidence>
<name>A0A392U7B4_9FABA</name>
<reference evidence="2 3" key="1">
    <citation type="journal article" date="2018" name="Front. Plant Sci.">
        <title>Red Clover (Trifolium pratense) and Zigzag Clover (T. medium) - A Picture of Genomic Similarities and Differences.</title>
        <authorList>
            <person name="Dluhosova J."/>
            <person name="Istvanek J."/>
            <person name="Nedelnik J."/>
            <person name="Repkova J."/>
        </authorList>
    </citation>
    <scope>NUCLEOTIDE SEQUENCE [LARGE SCALE GENOMIC DNA]</scope>
    <source>
        <strain evidence="3">cv. 10/8</strain>
        <tissue evidence="2">Leaf</tissue>
    </source>
</reference>
<dbReference type="Proteomes" id="UP000265520">
    <property type="component" value="Unassembled WGS sequence"/>
</dbReference>
<evidence type="ECO:0000313" key="2">
    <source>
        <dbReference type="EMBL" id="MCI69272.1"/>
    </source>
</evidence>
<feature type="non-terminal residue" evidence="2">
    <location>
        <position position="1"/>
    </location>
</feature>
<sequence length="81" mass="9317">KAVEATDSENKTASEKSKGKYVKKQRSERKKAPKEQKRIVIQEEDDDETDEKPLEIKRKRVEFVKAQPEPKGMNTEAETGN</sequence>
<feature type="compositionally biased region" description="Basic and acidic residues" evidence="1">
    <location>
        <begin position="1"/>
        <end position="18"/>
    </location>
</feature>
<proteinExistence type="predicted"/>
<keyword evidence="3" id="KW-1185">Reference proteome</keyword>
<organism evidence="2 3">
    <name type="scientific">Trifolium medium</name>
    <dbReference type="NCBI Taxonomy" id="97028"/>
    <lineage>
        <taxon>Eukaryota</taxon>
        <taxon>Viridiplantae</taxon>
        <taxon>Streptophyta</taxon>
        <taxon>Embryophyta</taxon>
        <taxon>Tracheophyta</taxon>
        <taxon>Spermatophyta</taxon>
        <taxon>Magnoliopsida</taxon>
        <taxon>eudicotyledons</taxon>
        <taxon>Gunneridae</taxon>
        <taxon>Pentapetalae</taxon>
        <taxon>rosids</taxon>
        <taxon>fabids</taxon>
        <taxon>Fabales</taxon>
        <taxon>Fabaceae</taxon>
        <taxon>Papilionoideae</taxon>
        <taxon>50 kb inversion clade</taxon>
        <taxon>NPAAA clade</taxon>
        <taxon>Hologalegina</taxon>
        <taxon>IRL clade</taxon>
        <taxon>Trifolieae</taxon>
        <taxon>Trifolium</taxon>
    </lineage>
</organism>
<accession>A0A392U7B4</accession>
<feature type="non-terminal residue" evidence="2">
    <location>
        <position position="81"/>
    </location>
</feature>
<feature type="region of interest" description="Disordered" evidence="1">
    <location>
        <begin position="1"/>
        <end position="81"/>
    </location>
</feature>
<evidence type="ECO:0000313" key="3">
    <source>
        <dbReference type="Proteomes" id="UP000265520"/>
    </source>
</evidence>
<protein>
    <submittedName>
        <fullName evidence="2">Uncharacterized protein</fullName>
    </submittedName>
</protein>
<dbReference type="EMBL" id="LXQA010752845">
    <property type="protein sequence ID" value="MCI69272.1"/>
    <property type="molecule type" value="Genomic_DNA"/>
</dbReference>
<comment type="caution">
    <text evidence="2">The sequence shown here is derived from an EMBL/GenBank/DDBJ whole genome shotgun (WGS) entry which is preliminary data.</text>
</comment>